<name>A0ABS2QJC9_9BACI</name>
<keyword evidence="1" id="KW-0472">Membrane</keyword>
<proteinExistence type="predicted"/>
<feature type="transmembrane region" description="Helical" evidence="1">
    <location>
        <begin position="6"/>
        <end position="22"/>
    </location>
</feature>
<dbReference type="RefSeq" id="WP_204543573.1">
    <property type="nucleotide sequence ID" value="NZ_JAFBFI010000010.1"/>
</dbReference>
<organism evidence="2 3">
    <name type="scientific">Peribacillus deserti</name>
    <dbReference type="NCBI Taxonomy" id="673318"/>
    <lineage>
        <taxon>Bacteria</taxon>
        <taxon>Bacillati</taxon>
        <taxon>Bacillota</taxon>
        <taxon>Bacilli</taxon>
        <taxon>Bacillales</taxon>
        <taxon>Bacillaceae</taxon>
        <taxon>Peribacillus</taxon>
    </lineage>
</organism>
<dbReference type="EMBL" id="JAFBFI010000010">
    <property type="protein sequence ID" value="MBM7693055.1"/>
    <property type="molecule type" value="Genomic_DNA"/>
</dbReference>
<evidence type="ECO:0000313" key="2">
    <source>
        <dbReference type="EMBL" id="MBM7693055.1"/>
    </source>
</evidence>
<feature type="transmembrane region" description="Helical" evidence="1">
    <location>
        <begin position="64"/>
        <end position="85"/>
    </location>
</feature>
<gene>
    <name evidence="2" type="ORF">JOC77_002494</name>
</gene>
<feature type="transmembrane region" description="Helical" evidence="1">
    <location>
        <begin position="97"/>
        <end position="123"/>
    </location>
</feature>
<protein>
    <submittedName>
        <fullName evidence="2">Membrane protein</fullName>
    </submittedName>
</protein>
<reference evidence="2 3" key="1">
    <citation type="submission" date="2021-01" db="EMBL/GenBank/DDBJ databases">
        <title>Genomic Encyclopedia of Type Strains, Phase IV (KMG-IV): sequencing the most valuable type-strain genomes for metagenomic binning, comparative biology and taxonomic classification.</title>
        <authorList>
            <person name="Goeker M."/>
        </authorList>
    </citation>
    <scope>NUCLEOTIDE SEQUENCE [LARGE SCALE GENOMIC DNA]</scope>
    <source>
        <strain evidence="2 3">DSM 105482</strain>
    </source>
</reference>
<sequence>MYWLIIFIVLNFALTWKVYAYYKPKRHLLDSRFIFTMLFTLPALASIVNGMVVFFLGVNIFASILISAVLGLVLGGLIGSLFNFFTFSIGAVTSSYFGIMGPMISTPIVSSELCGFAASGGALANSLSLTFLGFCLTAFLTSLFIYIYKV</sequence>
<accession>A0ABS2QJC9</accession>
<keyword evidence="1" id="KW-1133">Transmembrane helix</keyword>
<feature type="transmembrane region" description="Helical" evidence="1">
    <location>
        <begin position="34"/>
        <end position="58"/>
    </location>
</feature>
<evidence type="ECO:0000256" key="1">
    <source>
        <dbReference type="SAM" id="Phobius"/>
    </source>
</evidence>
<comment type="caution">
    <text evidence="2">The sequence shown here is derived from an EMBL/GenBank/DDBJ whole genome shotgun (WGS) entry which is preliminary data.</text>
</comment>
<keyword evidence="1" id="KW-0812">Transmembrane</keyword>
<evidence type="ECO:0000313" key="3">
    <source>
        <dbReference type="Proteomes" id="UP000823486"/>
    </source>
</evidence>
<feature type="transmembrane region" description="Helical" evidence="1">
    <location>
        <begin position="129"/>
        <end position="148"/>
    </location>
</feature>
<keyword evidence="3" id="KW-1185">Reference proteome</keyword>
<dbReference type="Proteomes" id="UP000823486">
    <property type="component" value="Unassembled WGS sequence"/>
</dbReference>